<keyword evidence="5 9" id="KW-0418">Kinase</keyword>
<evidence type="ECO:0000313" key="9">
    <source>
        <dbReference type="EMBL" id="RYC33217.1"/>
    </source>
</evidence>
<name>A0A4Q2UDD5_9HYPH</name>
<dbReference type="CDD" id="cd12915">
    <property type="entry name" value="PDC2_DGC_like"/>
    <property type="match status" value="1"/>
</dbReference>
<comment type="catalytic activity">
    <reaction evidence="1">
        <text>ATP + protein L-histidine = ADP + protein N-phospho-L-histidine.</text>
        <dbReference type="EC" id="2.7.13.3"/>
    </reaction>
</comment>
<feature type="transmembrane region" description="Helical" evidence="7">
    <location>
        <begin position="20"/>
        <end position="44"/>
    </location>
</feature>
<dbReference type="Gene3D" id="3.30.565.10">
    <property type="entry name" value="Histidine kinase-like ATPase, C-terminal domain"/>
    <property type="match status" value="1"/>
</dbReference>
<evidence type="ECO:0000256" key="5">
    <source>
        <dbReference type="ARBA" id="ARBA00022777"/>
    </source>
</evidence>
<dbReference type="CDD" id="cd16922">
    <property type="entry name" value="HATPase_EvgS-ArcB-TorS-like"/>
    <property type="match status" value="1"/>
</dbReference>
<evidence type="ECO:0000256" key="7">
    <source>
        <dbReference type="SAM" id="Phobius"/>
    </source>
</evidence>
<dbReference type="RefSeq" id="WP_129224090.1">
    <property type="nucleotide sequence ID" value="NZ_QYBB01000003.1"/>
</dbReference>
<dbReference type="Pfam" id="PF00512">
    <property type="entry name" value="HisKA"/>
    <property type="match status" value="1"/>
</dbReference>
<dbReference type="Pfam" id="PF02518">
    <property type="entry name" value="HATPase_c"/>
    <property type="match status" value="1"/>
</dbReference>
<evidence type="ECO:0000256" key="6">
    <source>
        <dbReference type="ARBA" id="ARBA00023012"/>
    </source>
</evidence>
<organism evidence="9 10">
    <name type="scientific">Lichenibacterium minor</name>
    <dbReference type="NCBI Taxonomy" id="2316528"/>
    <lineage>
        <taxon>Bacteria</taxon>
        <taxon>Pseudomonadati</taxon>
        <taxon>Pseudomonadota</taxon>
        <taxon>Alphaproteobacteria</taxon>
        <taxon>Hyphomicrobiales</taxon>
        <taxon>Lichenihabitantaceae</taxon>
        <taxon>Lichenibacterium</taxon>
    </lineage>
</organism>
<evidence type="ECO:0000256" key="2">
    <source>
        <dbReference type="ARBA" id="ARBA00012438"/>
    </source>
</evidence>
<dbReference type="OrthoDB" id="9791542at2"/>
<evidence type="ECO:0000259" key="8">
    <source>
        <dbReference type="PROSITE" id="PS50109"/>
    </source>
</evidence>
<evidence type="ECO:0000313" key="10">
    <source>
        <dbReference type="Proteomes" id="UP000290759"/>
    </source>
</evidence>
<dbReference type="EMBL" id="QYBB01000003">
    <property type="protein sequence ID" value="RYC33217.1"/>
    <property type="molecule type" value="Genomic_DNA"/>
</dbReference>
<dbReference type="PANTHER" id="PTHR43047:SF72">
    <property type="entry name" value="OSMOSENSING HISTIDINE PROTEIN KINASE SLN1"/>
    <property type="match status" value="1"/>
</dbReference>
<proteinExistence type="predicted"/>
<dbReference type="PANTHER" id="PTHR43047">
    <property type="entry name" value="TWO-COMPONENT HISTIDINE PROTEIN KINASE"/>
    <property type="match status" value="1"/>
</dbReference>
<dbReference type="InterPro" id="IPR003661">
    <property type="entry name" value="HisK_dim/P_dom"/>
</dbReference>
<dbReference type="InterPro" id="IPR004358">
    <property type="entry name" value="Sig_transdc_His_kin-like_C"/>
</dbReference>
<dbReference type="CDD" id="cd12914">
    <property type="entry name" value="PDC1_DGC_like"/>
    <property type="match status" value="1"/>
</dbReference>
<evidence type="ECO:0000256" key="3">
    <source>
        <dbReference type="ARBA" id="ARBA00022553"/>
    </source>
</evidence>
<comment type="caution">
    <text evidence="9">The sequence shown here is derived from an EMBL/GenBank/DDBJ whole genome shotgun (WGS) entry which is preliminary data.</text>
</comment>
<dbReference type="SMART" id="SM00387">
    <property type="entry name" value="HATPase_c"/>
    <property type="match status" value="1"/>
</dbReference>
<evidence type="ECO:0000256" key="4">
    <source>
        <dbReference type="ARBA" id="ARBA00022679"/>
    </source>
</evidence>
<dbReference type="AlphaFoldDB" id="A0A4Q2UDD5"/>
<dbReference type="InterPro" id="IPR036097">
    <property type="entry name" value="HisK_dim/P_sf"/>
</dbReference>
<reference evidence="9 10" key="2">
    <citation type="submission" date="2019-02" db="EMBL/GenBank/DDBJ databases">
        <title>'Lichenibacterium ramalinii' gen. nov. sp. nov., 'Lichenibacterium minor' gen. nov. sp. nov.</title>
        <authorList>
            <person name="Pankratov T."/>
        </authorList>
    </citation>
    <scope>NUCLEOTIDE SEQUENCE [LARGE SCALE GENOMIC DNA]</scope>
    <source>
        <strain evidence="9 10">RmlP026</strain>
    </source>
</reference>
<feature type="domain" description="Histidine kinase" evidence="8">
    <location>
        <begin position="357"/>
        <end position="575"/>
    </location>
</feature>
<dbReference type="InterPro" id="IPR036890">
    <property type="entry name" value="HATPase_C_sf"/>
</dbReference>
<keyword evidence="4" id="KW-0808">Transferase</keyword>
<feature type="transmembrane region" description="Helical" evidence="7">
    <location>
        <begin position="307"/>
        <end position="329"/>
    </location>
</feature>
<reference evidence="9 10" key="1">
    <citation type="submission" date="2018-12" db="EMBL/GenBank/DDBJ databases">
        <authorList>
            <person name="Grouzdev D.S."/>
            <person name="Krutkina M.S."/>
        </authorList>
    </citation>
    <scope>NUCLEOTIDE SEQUENCE [LARGE SCALE GENOMIC DNA]</scope>
    <source>
        <strain evidence="9 10">RmlP026</strain>
    </source>
</reference>
<gene>
    <name evidence="9" type="ORF">D3273_04960</name>
</gene>
<keyword evidence="6" id="KW-0902">Two-component regulatory system</keyword>
<keyword evidence="7" id="KW-1133">Transmembrane helix</keyword>
<dbReference type="Proteomes" id="UP000290759">
    <property type="component" value="Unassembled WGS sequence"/>
</dbReference>
<evidence type="ECO:0000256" key="1">
    <source>
        <dbReference type="ARBA" id="ARBA00000085"/>
    </source>
</evidence>
<keyword evidence="7" id="KW-0812">Transmembrane</keyword>
<dbReference type="Gene3D" id="3.30.450.20">
    <property type="entry name" value="PAS domain"/>
    <property type="match status" value="2"/>
</dbReference>
<keyword evidence="10" id="KW-1185">Reference proteome</keyword>
<dbReference type="CDD" id="cd00082">
    <property type="entry name" value="HisKA"/>
    <property type="match status" value="1"/>
</dbReference>
<sequence length="586" mass="63327">MGASQEIDAASPRGLLRSRAARAVIGTGLLAIALMLAATATIAVRRYNAELADAARELRTLDLLLAAETGRSFQSVELVLDNVAEQVGAEGAVTPDAVAERASTRAMHDLLKARVADVPQLDAVTIISASGKLLNFSRYWPIPDVRLDDRDYFRALRDVHDKLFLSEPLLNRGSGTPTVYLARRLSAPDGSFLGLALGAVELSSFDRLYASLQLGPGNIIALWRRDGVLLARYPAIEAGRRMPPDAIMPPDLPWHGVPGVFAREGNLDGNGSEMRVIASHPADGNVPVQVNIGRSQRLVLRDWRRDIVGIGTAVAVASLCVLGLMWALLRRFGAYEAEAAREAAEEANRAKSNFLANMSHELRTPLSAVIGYTELLEEELDDLGEHRVLDDLNKVKGNAKHLLGLINDVLDLSKVEANRMDVFPEDFAVAGFVEEAAASVDALVRRKHNRLVLDLGEGLGVLRSDVVKLRQCLLNLLSNAAKFTEGGCITLRVRREADWMCFAVEDTGIGMSPEQLGRLFQRFIQADESTTRRFGGTGLGLALSRAFARLLGGDIAVESEPGRGTVFTLRVPAVTVRAAPSVADAA</sequence>
<dbReference type="GO" id="GO:0000155">
    <property type="term" value="F:phosphorelay sensor kinase activity"/>
    <property type="evidence" value="ECO:0007669"/>
    <property type="project" value="InterPro"/>
</dbReference>
<accession>A0A4Q2UDD5</accession>
<keyword evidence="3" id="KW-0597">Phosphoprotein</keyword>
<dbReference type="SMART" id="SM00388">
    <property type="entry name" value="HisKA"/>
    <property type="match status" value="1"/>
</dbReference>
<dbReference type="GO" id="GO:0005886">
    <property type="term" value="C:plasma membrane"/>
    <property type="evidence" value="ECO:0007669"/>
    <property type="project" value="TreeGrafter"/>
</dbReference>
<dbReference type="InterPro" id="IPR003594">
    <property type="entry name" value="HATPase_dom"/>
</dbReference>
<dbReference type="PRINTS" id="PR00344">
    <property type="entry name" value="BCTRLSENSOR"/>
</dbReference>
<keyword evidence="7" id="KW-0472">Membrane</keyword>
<dbReference type="EC" id="2.7.13.3" evidence="2"/>
<dbReference type="Gene3D" id="1.10.287.130">
    <property type="match status" value="1"/>
</dbReference>
<dbReference type="GO" id="GO:0009927">
    <property type="term" value="F:histidine phosphotransfer kinase activity"/>
    <property type="evidence" value="ECO:0007669"/>
    <property type="project" value="TreeGrafter"/>
</dbReference>
<dbReference type="InterPro" id="IPR005467">
    <property type="entry name" value="His_kinase_dom"/>
</dbReference>
<dbReference type="SUPFAM" id="SSF55874">
    <property type="entry name" value="ATPase domain of HSP90 chaperone/DNA topoisomerase II/histidine kinase"/>
    <property type="match status" value="1"/>
</dbReference>
<dbReference type="FunFam" id="3.30.565.10:FF:000010">
    <property type="entry name" value="Sensor histidine kinase RcsC"/>
    <property type="match status" value="1"/>
</dbReference>
<dbReference type="SUPFAM" id="SSF47384">
    <property type="entry name" value="Homodimeric domain of signal transducing histidine kinase"/>
    <property type="match status" value="1"/>
</dbReference>
<dbReference type="PROSITE" id="PS50109">
    <property type="entry name" value="HIS_KIN"/>
    <property type="match status" value="1"/>
</dbReference>
<protein>
    <recommendedName>
        <fullName evidence="2">histidine kinase</fullName>
        <ecNumber evidence="2">2.7.13.3</ecNumber>
    </recommendedName>
</protein>